<dbReference type="InterPro" id="IPR006869">
    <property type="entry name" value="DUF547"/>
</dbReference>
<dbReference type="Pfam" id="PF02365">
    <property type="entry name" value="NAM"/>
    <property type="match status" value="1"/>
</dbReference>
<dbReference type="PANTHER" id="PTHR23054">
    <property type="entry name" value="TERNARY COMPLEX FACTOR MIP1, LEUCINE-ZIPPER-RELATED"/>
    <property type="match status" value="1"/>
</dbReference>
<evidence type="ECO:0000256" key="1">
    <source>
        <dbReference type="ARBA" id="ARBA00023015"/>
    </source>
</evidence>
<evidence type="ECO:0000256" key="2">
    <source>
        <dbReference type="ARBA" id="ARBA00023125"/>
    </source>
</evidence>
<dbReference type="EMBL" id="JAGKQM010000004">
    <property type="protein sequence ID" value="KAH0929320.1"/>
    <property type="molecule type" value="Genomic_DNA"/>
</dbReference>
<organism evidence="7 8">
    <name type="scientific">Brassica napus</name>
    <name type="common">Rape</name>
    <dbReference type="NCBI Taxonomy" id="3708"/>
    <lineage>
        <taxon>Eukaryota</taxon>
        <taxon>Viridiplantae</taxon>
        <taxon>Streptophyta</taxon>
        <taxon>Embryophyta</taxon>
        <taxon>Tracheophyta</taxon>
        <taxon>Spermatophyta</taxon>
        <taxon>Magnoliopsida</taxon>
        <taxon>eudicotyledons</taxon>
        <taxon>Gunneridae</taxon>
        <taxon>Pentapetalae</taxon>
        <taxon>rosids</taxon>
        <taxon>malvids</taxon>
        <taxon>Brassicales</taxon>
        <taxon>Brassicaceae</taxon>
        <taxon>Brassiceae</taxon>
        <taxon>Brassica</taxon>
    </lineage>
</organism>
<keyword evidence="1" id="KW-0805">Transcription regulation</keyword>
<reference evidence="7 8" key="1">
    <citation type="submission" date="2021-05" db="EMBL/GenBank/DDBJ databases">
        <title>Genome Assembly of Synthetic Allotetraploid Brassica napus Reveals Homoeologous Exchanges between Subgenomes.</title>
        <authorList>
            <person name="Davis J.T."/>
        </authorList>
    </citation>
    <scope>NUCLEOTIDE SEQUENCE [LARGE SCALE GENOMIC DNA]</scope>
    <source>
        <strain evidence="8">cv. Da-Ae</strain>
        <tissue evidence="7">Seedling</tissue>
    </source>
</reference>
<keyword evidence="4" id="KW-0539">Nucleus</keyword>
<dbReference type="SUPFAM" id="SSF101941">
    <property type="entry name" value="NAC domain"/>
    <property type="match status" value="1"/>
</dbReference>
<proteinExistence type="predicted"/>
<keyword evidence="3" id="KW-0804">Transcription</keyword>
<feature type="compositionally biased region" description="Polar residues" evidence="5">
    <location>
        <begin position="447"/>
        <end position="460"/>
    </location>
</feature>
<evidence type="ECO:0000256" key="4">
    <source>
        <dbReference type="ARBA" id="ARBA00023242"/>
    </source>
</evidence>
<sequence>MAEVRCRISDEDIVEGFLRPKINGAATANPRFIVDNMEEDLYKREPWLLPQPTDPILNPNEWLYLGKRDWKYLWAEGVDCEGSWMPIEGRRPILSEDSGEFIGGTMRFRYCFRNKNDKATPMHWSNWFMREQGNEVAYLGPRQQLMIGNGGARVGSFTFGTVSSLFAPLKSPCMVKKEPDSPSLRCRQDNLAMEPRCFSFDSRLKEPGSATKKLNQEGSTVNSQCFSFDNRPMQPGSAARKLIQESSTIDSRCFSFDNRLKDQSLYEEEDNDSCVRRCQSTLNQRSTFNNRISPPEYIHSGSNTARLAEHMGTKISDHRFMTPNKLSEEMIKCASAIYSKLADALSINHGFSPQEQYDMWSPSFRKNSSFDDQFDLMIKQLESVDPRNLTHQEKLAFWINIHNALVMHVRDISGKWDSTEQQEAVFTALQASLQHRRSHGKHRSDTKLYSSHQDASSWPGSHSDPAIRVYTPKGIYQELETAKQEYVRATFGVKKDQKLVLPKIIESFSKDSGLSQAALVEMIQECLPQTMKKRVKKLN</sequence>
<comment type="caution">
    <text evidence="7">The sequence shown here is derived from an EMBL/GenBank/DDBJ whole genome shotgun (WGS) entry which is preliminary data.</text>
</comment>
<dbReference type="PROSITE" id="PS51005">
    <property type="entry name" value="NAC"/>
    <property type="match status" value="1"/>
</dbReference>
<dbReference type="InterPro" id="IPR003441">
    <property type="entry name" value="NAC-dom"/>
</dbReference>
<keyword evidence="8" id="KW-1185">Reference proteome</keyword>
<accession>A0ABQ8DLD6</accession>
<dbReference type="InterPro" id="IPR036093">
    <property type="entry name" value="NAC_dom_sf"/>
</dbReference>
<dbReference type="Gene3D" id="2.170.150.80">
    <property type="entry name" value="NAC domain"/>
    <property type="match status" value="1"/>
</dbReference>
<dbReference type="Pfam" id="PF04784">
    <property type="entry name" value="DUF547"/>
    <property type="match status" value="1"/>
</dbReference>
<dbReference type="Proteomes" id="UP000824890">
    <property type="component" value="Unassembled WGS sequence"/>
</dbReference>
<protein>
    <recommendedName>
        <fullName evidence="6">NAC domain-containing protein</fullName>
    </recommendedName>
</protein>
<keyword evidence="2" id="KW-0238">DNA-binding</keyword>
<name>A0ABQ8DLD6_BRANA</name>
<evidence type="ECO:0000259" key="6">
    <source>
        <dbReference type="PROSITE" id="PS51005"/>
    </source>
</evidence>
<dbReference type="PANTHER" id="PTHR23054:SF66">
    <property type="entry name" value="DUF547 DOMAIN-CONTAINING PROTEIN"/>
    <property type="match status" value="1"/>
</dbReference>
<feature type="region of interest" description="Disordered" evidence="5">
    <location>
        <begin position="436"/>
        <end position="463"/>
    </location>
</feature>
<gene>
    <name evidence="7" type="ORF">HID58_015047</name>
</gene>
<evidence type="ECO:0000256" key="3">
    <source>
        <dbReference type="ARBA" id="ARBA00023163"/>
    </source>
</evidence>
<feature type="domain" description="NAC" evidence="6">
    <location>
        <begin position="1"/>
        <end position="153"/>
    </location>
</feature>
<evidence type="ECO:0000256" key="5">
    <source>
        <dbReference type="SAM" id="MobiDB-lite"/>
    </source>
</evidence>
<evidence type="ECO:0000313" key="7">
    <source>
        <dbReference type="EMBL" id="KAH0929320.1"/>
    </source>
</evidence>
<evidence type="ECO:0000313" key="8">
    <source>
        <dbReference type="Proteomes" id="UP000824890"/>
    </source>
</evidence>